<dbReference type="AlphaFoldDB" id="A0AA35SBF1"/>
<reference evidence="3" key="1">
    <citation type="submission" date="2023-03" db="EMBL/GenBank/DDBJ databases">
        <authorList>
            <person name="Steffen K."/>
            <person name="Cardenas P."/>
        </authorList>
    </citation>
    <scope>NUCLEOTIDE SEQUENCE</scope>
</reference>
<comment type="caution">
    <text evidence="3">The sequence shown here is derived from an EMBL/GenBank/DDBJ whole genome shotgun (WGS) entry which is preliminary data.</text>
</comment>
<dbReference type="SUPFAM" id="SSF52540">
    <property type="entry name" value="P-loop containing nucleoside triphosphate hydrolases"/>
    <property type="match status" value="1"/>
</dbReference>
<dbReference type="EMBL" id="CASHTH010002178">
    <property type="protein sequence ID" value="CAI8025757.1"/>
    <property type="molecule type" value="Genomic_DNA"/>
</dbReference>
<gene>
    <name evidence="3" type="ORF">GBAR_LOCUS14856</name>
</gene>
<evidence type="ECO:0000313" key="4">
    <source>
        <dbReference type="Proteomes" id="UP001174909"/>
    </source>
</evidence>
<evidence type="ECO:0000259" key="2">
    <source>
        <dbReference type="Pfam" id="PF00350"/>
    </source>
</evidence>
<dbReference type="Proteomes" id="UP001174909">
    <property type="component" value="Unassembled WGS sequence"/>
</dbReference>
<feature type="compositionally biased region" description="Acidic residues" evidence="1">
    <location>
        <begin position="563"/>
        <end position="583"/>
    </location>
</feature>
<dbReference type="Pfam" id="PF00350">
    <property type="entry name" value="Dynamin_N"/>
    <property type="match status" value="1"/>
</dbReference>
<protein>
    <recommendedName>
        <fullName evidence="2">Dynamin N-terminal domain-containing protein</fullName>
    </recommendedName>
</protein>
<feature type="region of interest" description="Disordered" evidence="1">
    <location>
        <begin position="551"/>
        <end position="633"/>
    </location>
</feature>
<keyword evidence="4" id="KW-1185">Reference proteome</keyword>
<evidence type="ECO:0000313" key="3">
    <source>
        <dbReference type="EMBL" id="CAI8025757.1"/>
    </source>
</evidence>
<accession>A0AA35SBF1</accession>
<name>A0AA35SBF1_GEOBA</name>
<evidence type="ECO:0000256" key="1">
    <source>
        <dbReference type="SAM" id="MobiDB-lite"/>
    </source>
</evidence>
<dbReference type="InterPro" id="IPR027417">
    <property type="entry name" value="P-loop_NTPase"/>
</dbReference>
<dbReference type="CDD" id="cd00882">
    <property type="entry name" value="Ras_like_GTPase"/>
    <property type="match status" value="1"/>
</dbReference>
<proteinExistence type="predicted"/>
<dbReference type="Gene3D" id="3.40.50.300">
    <property type="entry name" value="P-loop containing nucleotide triphosphate hydrolases"/>
    <property type="match status" value="1"/>
</dbReference>
<feature type="domain" description="Dynamin N-terminal" evidence="2">
    <location>
        <begin position="80"/>
        <end position="221"/>
    </location>
</feature>
<feature type="compositionally biased region" description="Basic and acidic residues" evidence="1">
    <location>
        <begin position="606"/>
        <end position="633"/>
    </location>
</feature>
<sequence>MAETTGEVVHRVPIKEDFEGRHGVAYHEVRSKYREPQNIQESFQVALEVLDILFSNKVLHQNENKSKRIRTQLQNQTVAISVLGRHGVGKSTLLDSLLMQRLLPTHRKNNTAVMVTIEHSPDMENGPRLLDSQKQLVATGKEEILKFISTENDSVRTNNKMIDDLYLQLDCPILNSASGDAKPVLVDTPGFGEAGGALIDRIAGESLEGCSACLMVMAYTMLRDEADMEILGQLHGSDPDLSNGRRIVIAVTQHDHYYTGKQDEELSADTTQDHVHEGLQQLGYMVPREQIVVVSGEWALMARELAKNPGNRELFQRARKFLTFYKDTQAKGDGKEDYDAFEEVAGMNVETVARELEEASNIKDLEARVVEMSGRCNDILLSSAKNKVSYYLQQALDELNIHLETACNKYQAEQREEERISVCVAEVEKQKAAISQTIVAGEGSNVHISLKEKVDRETEVACNKTQRVIRRKLFQLRTQSLEKVQAQMYTTELYHEDLNSVEEELGTVLRNAMNSTLYSRSQSKSNRYMQYRVPTSFYRMEGVVRELGGASDVPRMVSTPEPEPVEVDEPIIEEESEEEEEELNIGASAATLNDEVEKDEASGPDTVKEKNSSKRELVKSSDDVRREWPREGDSVDGIMGSNVDITSLVGDKEEQLQLKQLVEAHHIDIPALRRYSSWKKFKLYMRIVFRRRKTTDPVNIAAARRSKYRQVQMTEEEVRQGFRDIMEAYKEEVTFLFYQENTGVRDQVFNYFYSEYRTDVEQKLATFQSKYGKVLERQGTVLQETNSRMGELAEKIQDLEFIVDIMEGVAVKFKPTAAAV</sequence>
<dbReference type="InterPro" id="IPR045063">
    <property type="entry name" value="Dynamin_N"/>
</dbReference>
<organism evidence="3 4">
    <name type="scientific">Geodia barretti</name>
    <name type="common">Barrett's horny sponge</name>
    <dbReference type="NCBI Taxonomy" id="519541"/>
    <lineage>
        <taxon>Eukaryota</taxon>
        <taxon>Metazoa</taxon>
        <taxon>Porifera</taxon>
        <taxon>Demospongiae</taxon>
        <taxon>Heteroscleromorpha</taxon>
        <taxon>Tetractinellida</taxon>
        <taxon>Astrophorina</taxon>
        <taxon>Geodiidae</taxon>
        <taxon>Geodia</taxon>
    </lineage>
</organism>